<accession>A1ZET0</accession>
<dbReference type="Proteomes" id="UP000004095">
    <property type="component" value="Unassembled WGS sequence"/>
</dbReference>
<dbReference type="EMBL" id="AAWS01000004">
    <property type="protein sequence ID" value="EAY31032.1"/>
    <property type="molecule type" value="Genomic_DNA"/>
</dbReference>
<gene>
    <name evidence="1" type="ORF">M23134_07439</name>
</gene>
<reference evidence="1 2" key="1">
    <citation type="submission" date="2007-01" db="EMBL/GenBank/DDBJ databases">
        <authorList>
            <person name="Haygood M."/>
            <person name="Podell S."/>
            <person name="Anderson C."/>
            <person name="Hopkinson B."/>
            <person name="Roe K."/>
            <person name="Barbeau K."/>
            <person name="Gaasterland T."/>
            <person name="Ferriera S."/>
            <person name="Johnson J."/>
            <person name="Kravitz S."/>
            <person name="Beeson K."/>
            <person name="Sutton G."/>
            <person name="Rogers Y.-H."/>
            <person name="Friedman R."/>
            <person name="Frazier M."/>
            <person name="Venter J.C."/>
        </authorList>
    </citation>
    <scope>NUCLEOTIDE SEQUENCE [LARGE SCALE GENOMIC DNA]</scope>
    <source>
        <strain evidence="1 2">ATCC 23134</strain>
    </source>
</reference>
<organism evidence="1 2">
    <name type="scientific">Microscilla marina ATCC 23134</name>
    <dbReference type="NCBI Taxonomy" id="313606"/>
    <lineage>
        <taxon>Bacteria</taxon>
        <taxon>Pseudomonadati</taxon>
        <taxon>Bacteroidota</taxon>
        <taxon>Cytophagia</taxon>
        <taxon>Cytophagales</taxon>
        <taxon>Microscillaceae</taxon>
        <taxon>Microscilla</taxon>
    </lineage>
</organism>
<evidence type="ECO:0000313" key="1">
    <source>
        <dbReference type="EMBL" id="EAY31032.1"/>
    </source>
</evidence>
<comment type="caution">
    <text evidence="1">The sequence shown here is derived from an EMBL/GenBank/DDBJ whole genome shotgun (WGS) entry which is preliminary data.</text>
</comment>
<keyword evidence="2" id="KW-1185">Reference proteome</keyword>
<evidence type="ECO:0000313" key="2">
    <source>
        <dbReference type="Proteomes" id="UP000004095"/>
    </source>
</evidence>
<sequence length="140" mass="16068">MLGLWVEHIYYPTAGAGQVHGFDLSHSSCFIKSWFINSDAPGQKSVINSYSLYPYDHLQLAEHLYLGCYGNTLYYAHLDKVYQVKFSPTYHLPVIADFDNPNTHFGARRAYIRGRHQSQGQLLTVDDKEMIIQYAAYPET</sequence>
<proteinExistence type="predicted"/>
<protein>
    <submittedName>
        <fullName evidence="1">Uncharacterized protein</fullName>
    </submittedName>
</protein>
<dbReference type="AlphaFoldDB" id="A1ZET0"/>
<name>A1ZET0_MICM2</name>